<comment type="caution">
    <text evidence="1">The sequence shown here is derived from an EMBL/GenBank/DDBJ whole genome shotgun (WGS) entry which is preliminary data.</text>
</comment>
<reference evidence="1 2" key="1">
    <citation type="submission" date="2024-04" db="EMBL/GenBank/DDBJ databases">
        <title>The reference genome of an endangered Asteraceae, Deinandra increscens subsp. villosa, native to the Central Coast of California.</title>
        <authorList>
            <person name="Guilliams M."/>
            <person name="Hasenstab-Lehman K."/>
            <person name="Meyer R."/>
            <person name="Mcevoy S."/>
        </authorList>
    </citation>
    <scope>NUCLEOTIDE SEQUENCE [LARGE SCALE GENOMIC DNA]</scope>
    <source>
        <tissue evidence="1">Leaf</tissue>
    </source>
</reference>
<dbReference type="InterPro" id="IPR039349">
    <property type="entry name" value="PRIN2"/>
</dbReference>
<name>A0AAP0CWW4_9ASTR</name>
<protein>
    <submittedName>
        <fullName evidence="1">Uncharacterized protein</fullName>
    </submittedName>
</protein>
<dbReference type="EMBL" id="JBCNJP010000017">
    <property type="protein sequence ID" value="KAK9064511.1"/>
    <property type="molecule type" value="Genomic_DNA"/>
</dbReference>
<gene>
    <name evidence="1" type="ORF">SSX86_015893</name>
</gene>
<dbReference type="AlphaFoldDB" id="A0AAP0CWW4"/>
<dbReference type="PANTHER" id="PTHR35987">
    <property type="entry name" value="PROTEIN PLASTID REDOX INSENSITIVE 2, CHLOROPLASTIC-RELATED"/>
    <property type="match status" value="1"/>
</dbReference>
<keyword evidence="2" id="KW-1185">Reference proteome</keyword>
<organism evidence="1 2">
    <name type="scientific">Deinandra increscens subsp. villosa</name>
    <dbReference type="NCBI Taxonomy" id="3103831"/>
    <lineage>
        <taxon>Eukaryota</taxon>
        <taxon>Viridiplantae</taxon>
        <taxon>Streptophyta</taxon>
        <taxon>Embryophyta</taxon>
        <taxon>Tracheophyta</taxon>
        <taxon>Spermatophyta</taxon>
        <taxon>Magnoliopsida</taxon>
        <taxon>eudicotyledons</taxon>
        <taxon>Gunneridae</taxon>
        <taxon>Pentapetalae</taxon>
        <taxon>asterids</taxon>
        <taxon>campanulids</taxon>
        <taxon>Asterales</taxon>
        <taxon>Asteraceae</taxon>
        <taxon>Asteroideae</taxon>
        <taxon>Heliantheae alliance</taxon>
        <taxon>Madieae</taxon>
        <taxon>Madiinae</taxon>
        <taxon>Deinandra</taxon>
    </lineage>
</organism>
<accession>A0AAP0CWW4</accession>
<dbReference type="Proteomes" id="UP001408789">
    <property type="component" value="Unassembled WGS sequence"/>
</dbReference>
<sequence>MLLLLVGVHIIIDRLNKDLSIGSPAESVPTAAYCFFDSQTNDRLKALPVVFRQQKLHLPSFFKATPFQKYIYPDPIPEFAAYETNKFREELRKKLCTERETFGDDLDAVLDTCSKLFSEFLHNEYGGPGTLLVEPFTNMLIELKQRKLPGANLAARASLLWAQNYLDRDWEVWNSKSP</sequence>
<dbReference type="PANTHER" id="PTHR35987:SF3">
    <property type="entry name" value="PROTEIN PLASTID REDOX INSENSITIVE 2-LIKE ISOFORM X1"/>
    <property type="match status" value="1"/>
</dbReference>
<evidence type="ECO:0000313" key="1">
    <source>
        <dbReference type="EMBL" id="KAK9064511.1"/>
    </source>
</evidence>
<dbReference type="GO" id="GO:0010468">
    <property type="term" value="P:regulation of gene expression"/>
    <property type="evidence" value="ECO:0007669"/>
    <property type="project" value="InterPro"/>
</dbReference>
<proteinExistence type="predicted"/>
<evidence type="ECO:0000313" key="2">
    <source>
        <dbReference type="Proteomes" id="UP001408789"/>
    </source>
</evidence>